<dbReference type="Gene3D" id="3.40.50.300">
    <property type="entry name" value="P-loop containing nucleotide triphosphate hydrolases"/>
    <property type="match status" value="1"/>
</dbReference>
<feature type="domain" description="Sulfotransferase" evidence="1">
    <location>
        <begin position="133"/>
        <end position="252"/>
    </location>
</feature>
<evidence type="ECO:0000313" key="2">
    <source>
        <dbReference type="EMBL" id="MBW4464196.1"/>
    </source>
</evidence>
<reference evidence="2" key="2">
    <citation type="journal article" date="2022" name="Microbiol. Resour. Announc.">
        <title>Metagenome Sequencing to Explore Phylogenomics of Terrestrial Cyanobacteria.</title>
        <authorList>
            <person name="Ward R.D."/>
            <person name="Stajich J.E."/>
            <person name="Johansen J.R."/>
            <person name="Huntemann M."/>
            <person name="Clum A."/>
            <person name="Foster B."/>
            <person name="Foster B."/>
            <person name="Roux S."/>
            <person name="Palaniappan K."/>
            <person name="Varghese N."/>
            <person name="Mukherjee S."/>
            <person name="Reddy T.B.K."/>
            <person name="Daum C."/>
            <person name="Copeland A."/>
            <person name="Chen I.A."/>
            <person name="Ivanova N.N."/>
            <person name="Kyrpides N.C."/>
            <person name="Shapiro N."/>
            <person name="Eloe-Fadrosh E.A."/>
            <person name="Pietrasiak N."/>
        </authorList>
    </citation>
    <scope>NUCLEOTIDE SEQUENCE</scope>
    <source>
        <strain evidence="2">GSE-TBD4-15B</strain>
    </source>
</reference>
<dbReference type="SUPFAM" id="SSF52540">
    <property type="entry name" value="P-loop containing nucleoside triphosphate hydrolases"/>
    <property type="match status" value="1"/>
</dbReference>
<protein>
    <submittedName>
        <fullName evidence="2">Sulfotransferase domain-containing protein</fullName>
    </submittedName>
</protein>
<evidence type="ECO:0000259" key="1">
    <source>
        <dbReference type="Pfam" id="PF00685"/>
    </source>
</evidence>
<dbReference type="EMBL" id="JAHHHV010000007">
    <property type="protein sequence ID" value="MBW4464196.1"/>
    <property type="molecule type" value="Genomic_DNA"/>
</dbReference>
<sequence>MTSQQEQQQIETLECFTSSPVPRLNDECAVDDIEQMKKVIYTSNQQELELEVSAPANIQSFFAFAIPKSGSVLLDNVLEDICACLDIPAISIAKTAFQEGIEEGQFGEEICEFFVERGYCYYGFRYFPTYLDNFNFKNFKKILLVRDPRDILVSHYFSMKKSHPLPEGAMGEQLSQLRKELLDIEIDDYVLEKAEQFSGIFRGYQCIQDENLKIFRYEDIIFQKNRWIVEILKFLCLEMGRDTIEEIVKRHDIFPDRENVNSHIRKVTPGDHKDKLKSVTIKALNHSLKDILIQYGYNLD</sequence>
<dbReference type="AlphaFoldDB" id="A0A951P6R9"/>
<evidence type="ECO:0000313" key="3">
    <source>
        <dbReference type="Proteomes" id="UP000707356"/>
    </source>
</evidence>
<dbReference type="InterPro" id="IPR027417">
    <property type="entry name" value="P-loop_NTPase"/>
</dbReference>
<dbReference type="GO" id="GO:0008146">
    <property type="term" value="F:sulfotransferase activity"/>
    <property type="evidence" value="ECO:0007669"/>
    <property type="project" value="InterPro"/>
</dbReference>
<dbReference type="Proteomes" id="UP000707356">
    <property type="component" value="Unassembled WGS sequence"/>
</dbReference>
<dbReference type="InterPro" id="IPR000863">
    <property type="entry name" value="Sulfotransferase_dom"/>
</dbReference>
<organism evidence="2 3">
    <name type="scientific">Pegethrix bostrychoides GSE-TBD4-15B</name>
    <dbReference type="NCBI Taxonomy" id="2839662"/>
    <lineage>
        <taxon>Bacteria</taxon>
        <taxon>Bacillati</taxon>
        <taxon>Cyanobacteriota</taxon>
        <taxon>Cyanophyceae</taxon>
        <taxon>Oculatellales</taxon>
        <taxon>Oculatellaceae</taxon>
        <taxon>Pegethrix</taxon>
    </lineage>
</organism>
<gene>
    <name evidence="2" type="ORF">KME07_01995</name>
</gene>
<proteinExistence type="predicted"/>
<reference evidence="2" key="1">
    <citation type="submission" date="2021-05" db="EMBL/GenBank/DDBJ databases">
        <authorList>
            <person name="Pietrasiak N."/>
            <person name="Ward R."/>
            <person name="Stajich J.E."/>
            <person name="Kurbessoian T."/>
        </authorList>
    </citation>
    <scope>NUCLEOTIDE SEQUENCE</scope>
    <source>
        <strain evidence="2">GSE-TBD4-15B</strain>
    </source>
</reference>
<accession>A0A951P6R9</accession>
<dbReference type="Pfam" id="PF00685">
    <property type="entry name" value="Sulfotransfer_1"/>
    <property type="match status" value="1"/>
</dbReference>
<name>A0A951P6R9_9CYAN</name>
<comment type="caution">
    <text evidence="2">The sequence shown here is derived from an EMBL/GenBank/DDBJ whole genome shotgun (WGS) entry which is preliminary data.</text>
</comment>